<accession>Q9HBT2</accession>
<protein>
    <submittedName>
        <fullName evidence="2">Cardiac-specific heart failure-associated protein</fullName>
    </submittedName>
    <submittedName>
        <fullName evidence="3">HCG2040014</fullName>
    </submittedName>
</protein>
<reference evidence="3" key="4">
    <citation type="submission" date="2005-09" db="EMBL/GenBank/DDBJ databases">
        <authorList>
            <person name="Mural R.J."/>
            <person name="Istrail S."/>
            <person name="Sutton G."/>
            <person name="Florea L."/>
            <person name="Halpern A.L."/>
            <person name="Mobarry C.M."/>
            <person name="Lippert R."/>
            <person name="Walenz B."/>
            <person name="Shatkay H."/>
            <person name="Dew I."/>
            <person name="Miller J.R."/>
            <person name="Flanigan M.J."/>
            <person name="Edwards N.J."/>
            <person name="Bolanos R."/>
            <person name="Fasulo D."/>
            <person name="Halldorsson B.V."/>
            <person name="Hannenhalli S."/>
            <person name="Turner R."/>
            <person name="Yooseph S."/>
            <person name="Lu F."/>
            <person name="Nusskern D.R."/>
            <person name="Shue B.C."/>
            <person name="Zheng X.H."/>
            <person name="Zhong F."/>
            <person name="Delcher A.L."/>
            <person name="Huson D.H."/>
            <person name="Kravitz S.A."/>
            <person name="Mouchard L."/>
            <person name="Reinert K."/>
            <person name="Remington K.A."/>
            <person name="Clark A.G."/>
            <person name="Waterman M.S."/>
            <person name="Eichler E.E."/>
            <person name="Adams M.D."/>
            <person name="Hunkapiller M.W."/>
            <person name="Myers E.W."/>
            <person name="Venter J.C."/>
        </authorList>
    </citation>
    <scope>NUCLEOTIDE SEQUENCE</scope>
</reference>
<reference evidence="3" key="2">
    <citation type="journal article" date="2001" name="Science">
        <title>The sequence of the human genome.</title>
        <authorList>
            <person name="Venter J.C."/>
            <person name="Adams M.D."/>
            <person name="Myers E.W."/>
            <person name="Li P.W."/>
            <person name="Mural R.J."/>
            <person name="Sutton G.G."/>
            <person name="Smith H.O."/>
            <person name="Yandell M."/>
            <person name="Evans C.A."/>
            <person name="Holt R.A."/>
            <person name="Gocayne J.D."/>
            <person name="Amanatides P."/>
            <person name="Ballew R.M."/>
            <person name="Huson D.H."/>
            <person name="Wortman J.R."/>
            <person name="Zhang Q."/>
            <person name="Kodira C.D."/>
            <person name="Zheng X.H."/>
            <person name="Chen L."/>
            <person name="Skupski M."/>
            <person name="Subramanian G."/>
            <person name="Thomas P.D."/>
            <person name="Zhang J."/>
            <person name="Gabor Miklos G.L."/>
            <person name="Nelson C."/>
            <person name="Broder S."/>
            <person name="Clark A.G."/>
            <person name="Nadeau J."/>
            <person name="McKusick V.A."/>
            <person name="Zinder N."/>
            <person name="Levine A.J."/>
            <person name="Roberts R.J."/>
            <person name="Simon M."/>
            <person name="Slayman C."/>
            <person name="Hunkapiller M."/>
            <person name="Bolanos R."/>
            <person name="Delcher A."/>
            <person name="Dew I."/>
            <person name="Fasulo D."/>
            <person name="Flanigan M."/>
            <person name="Florea L."/>
            <person name="Halpern A."/>
            <person name="Hannenhalli S."/>
            <person name="Kravitz S."/>
            <person name="Levy S."/>
            <person name="Mobarry C."/>
            <person name="Reinert K."/>
            <person name="Remington K."/>
            <person name="Abu-Threideh J."/>
            <person name="Beasley E."/>
            <person name="Biddick K."/>
            <person name="Bonazzi V."/>
            <person name="Brandon R."/>
            <person name="Cargill M."/>
            <person name="Chandramouliswaran I."/>
            <person name="Charlab R."/>
            <person name="Chaturvedi K."/>
            <person name="Deng Z."/>
            <person name="Di Francesco V."/>
            <person name="Dunn P."/>
            <person name="Eilbeck K."/>
            <person name="Evangelista C."/>
            <person name="Gabrielian A.E."/>
            <person name="Gan W."/>
            <person name="Ge W."/>
            <person name="Gong F."/>
            <person name="Gu Z."/>
            <person name="Guan P."/>
            <person name="Heiman T.J."/>
            <person name="Higgins M.E."/>
            <person name="Ji R.R."/>
            <person name="Ke Z."/>
            <person name="Ketchum K.A."/>
            <person name="Lai Z."/>
            <person name="Lei Y."/>
            <person name="Li Z."/>
            <person name="Li J."/>
            <person name="Liang Y."/>
            <person name="Lin X."/>
            <person name="Lu F."/>
            <person name="Merkulov G.V."/>
            <person name="Milshina N."/>
            <person name="Moore H.M."/>
            <person name="Naik A.K."/>
            <person name="Narayan V.A."/>
            <person name="Neelam B."/>
            <person name="Nusskern D."/>
            <person name="Rusch D.B."/>
            <person name="Salzberg S."/>
            <person name="Shao W."/>
            <person name="Shue B."/>
            <person name="Sun J."/>
            <person name="Wang Z."/>
            <person name="Wang A."/>
            <person name="Wang X."/>
            <person name="Wang J."/>
            <person name="Wei M."/>
            <person name="Wides R."/>
            <person name="Xiao C."/>
            <person name="Yan C."/>
            <person name="Yao A."/>
            <person name="Ye J."/>
            <person name="Zhan M."/>
            <person name="Zhang W."/>
            <person name="Zhang H."/>
            <person name="Zhao Q."/>
            <person name="Zheng L."/>
            <person name="Zhong F."/>
            <person name="Zhong W."/>
            <person name="Zhu S."/>
            <person name="Zhao S."/>
            <person name="Gilbert D."/>
            <person name="Baumhueter S."/>
            <person name="Spier G."/>
            <person name="Carter C."/>
            <person name="Cravchik A."/>
            <person name="Woodage T."/>
            <person name="Ali F."/>
            <person name="An H."/>
            <person name="Awe A."/>
            <person name="Baldwin D."/>
            <person name="Baden H."/>
            <person name="Barnstead M."/>
            <person name="Barrow I."/>
            <person name="Beeson K."/>
            <person name="Busam D."/>
            <person name="Carver A."/>
            <person name="Center A."/>
            <person name="Cheng M.L."/>
            <person name="Curry L."/>
            <person name="Danaher S."/>
            <person name="Davenport L."/>
            <person name="Desilets R."/>
            <person name="Dietz S."/>
            <person name="Dodson K."/>
            <person name="Doup L."/>
            <person name="Ferriera S."/>
            <person name="Garg N."/>
            <person name="Gluecksmann A."/>
            <person name="Hart B."/>
            <person name="Haynes J."/>
            <person name="Haynes C."/>
            <person name="Heiner C."/>
            <person name="Hladun S."/>
            <person name="Hostin D."/>
            <person name="Houck J."/>
            <person name="Howland T."/>
            <person name="Ibegwam C."/>
            <person name="Johnson J."/>
            <person name="Kalush F."/>
            <person name="Kline L."/>
            <person name="Koduru S."/>
            <person name="Love A."/>
            <person name="Mann F."/>
            <person name="May D."/>
            <person name="McCawley S."/>
            <person name="McIntosh T."/>
            <person name="McMullen I."/>
            <person name="Moy M."/>
            <person name="Moy L."/>
            <person name="Murphy B."/>
            <person name="Nelson K."/>
            <person name="Pfannkoch C."/>
            <person name="Pratts E."/>
            <person name="Puri V."/>
            <person name="Qureshi H."/>
            <person name="Reardon M."/>
            <person name="Rodriguez R."/>
            <person name="Rogers Y.H."/>
            <person name="Romblad D."/>
            <person name="Ruhfel B."/>
            <person name="Scott R."/>
            <person name="Sitter C."/>
            <person name="Smallwood M."/>
            <person name="Stewart E."/>
            <person name="Strong R."/>
            <person name="Suh E."/>
            <person name="Thomas R."/>
            <person name="Tint N.N."/>
            <person name="Tse S."/>
            <person name="Vech C."/>
            <person name="Wang G."/>
            <person name="Wetter J."/>
            <person name="Williams S."/>
            <person name="Williams M."/>
            <person name="Windsor S."/>
            <person name="Winn-Deen E."/>
            <person name="Wolfe K."/>
            <person name="Zaveri J."/>
            <person name="Zaveri K."/>
            <person name="Abril J.F."/>
            <person name="Guigo R."/>
            <person name="Campbell M.J."/>
            <person name="Sjolander K.V."/>
            <person name="Karlak B."/>
            <person name="Kejariwal A."/>
            <person name="Mi H."/>
            <person name="Lazareva B."/>
            <person name="Hatton T."/>
            <person name="Narechania A."/>
            <person name="Diemer K."/>
            <person name="Muruganujan A."/>
            <person name="Guo N."/>
            <person name="Sato S."/>
            <person name="Bafna V."/>
            <person name="Istrail S."/>
            <person name="Lippert R."/>
            <person name="Schwartz R."/>
            <person name="Walenz B."/>
            <person name="Yooseph S."/>
            <person name="Allen D."/>
            <person name="Basu A."/>
            <person name="Baxendale J."/>
            <person name="Blick L."/>
            <person name="Caminha M."/>
            <person name="Carnes-Stine J."/>
            <person name="Caulk P."/>
            <person name="Chiang Y.H."/>
            <person name="Coyne M."/>
            <person name="Dahlke C."/>
            <person name="Mays A."/>
            <person name="Dombroski M."/>
            <person name="Donnelly M."/>
            <person name="Ely D."/>
            <person name="Esparham S."/>
            <person name="Fosler C."/>
            <person name="Gire H."/>
            <person name="Glanowski S."/>
            <person name="Glasser K."/>
            <person name="Glodek A."/>
            <person name="Gorokhov M."/>
            <person name="Graham K."/>
            <person name="Gropman B."/>
            <person name="Harris M."/>
            <person name="Heil J."/>
            <person name="Henderson S."/>
            <person name="Hoover J."/>
            <person name="Jennings D."/>
            <person name="Jordan C."/>
            <person name="Jordan J."/>
            <person name="Kasha J."/>
            <person name="Kagan L."/>
            <person name="Kraft C."/>
            <person name="Levitsky A."/>
            <person name="Lewis M."/>
            <person name="Liu X."/>
            <person name="Lopez J."/>
            <person name="Ma D."/>
            <person name="Majoros W."/>
            <person name="McDaniel J."/>
            <person name="Murphy S."/>
            <person name="Newman M."/>
            <person name="Nguyen T."/>
            <person name="Nguyen N."/>
            <person name="Nodell M."/>
            <person name="Pan S."/>
            <person name="Peck J."/>
            <person name="Peterson M."/>
            <person name="Rowe W."/>
            <person name="Sanders R."/>
            <person name="Scott J."/>
            <person name="Simpson M."/>
            <person name="Smith T."/>
            <person name="Sprague A."/>
            <person name="Stockwell T."/>
            <person name="Turner R."/>
            <person name="Venter E."/>
            <person name="Wang M."/>
            <person name="Wen M."/>
            <person name="Wu D."/>
            <person name="Wu M."/>
            <person name="Xia A."/>
            <person name="Zandieh A."/>
            <person name="Zhu X."/>
        </authorList>
    </citation>
    <scope>NUCLEOTIDE SEQUENCE</scope>
</reference>
<evidence type="ECO:0000313" key="3">
    <source>
        <dbReference type="EMBL" id="EAW88867.1"/>
    </source>
</evidence>
<dbReference type="EMBL" id="AY523992">
    <property type="protein sequence ID" value="AAT01541.1"/>
    <property type="molecule type" value="mRNA"/>
</dbReference>
<dbReference type="AlphaFoldDB" id="Q9HBT2"/>
<evidence type="ECO:0000313" key="1">
    <source>
        <dbReference type="EMBL" id="AAG17210.1"/>
    </source>
</evidence>
<dbReference type="EMBL" id="CH471116">
    <property type="protein sequence ID" value="EAW88867.1"/>
    <property type="molecule type" value="Genomic_DNA"/>
</dbReference>
<evidence type="ECO:0000313" key="2">
    <source>
        <dbReference type="EMBL" id="AAT01541.1"/>
    </source>
</evidence>
<dbReference type="EMBL" id="AF217967">
    <property type="protein sequence ID" value="AAG17210.1"/>
    <property type="molecule type" value="mRNA"/>
</dbReference>
<proteinExistence type="evidence at transcript level"/>
<reference evidence="1" key="1">
    <citation type="submission" date="1999-12" db="EMBL/GenBank/DDBJ databases">
        <title>Novel Human cDNA clones with function of inhibiting cancer cell growth.</title>
        <authorList>
            <person name="Gu J.R."/>
            <person name="Wan D.F."/>
            <person name="Zhao X.T."/>
            <person name="Zhou X.M."/>
            <person name="Jiang H.Q."/>
            <person name="Zhang P.P."/>
            <person name="Qin W.X."/>
            <person name="Huang Y."/>
            <person name="Qiu X.K."/>
            <person name="Qian L.F."/>
            <person name="He L.P."/>
            <person name="Li H.N."/>
            <person name="Yu Y."/>
            <person name="Yu J."/>
            <person name="Han L.H."/>
        </authorList>
    </citation>
    <scope>NUCLEOTIDE SEQUENCE</scope>
</reference>
<organism evidence="1">
    <name type="scientific">Homo sapiens</name>
    <name type="common">Human</name>
    <dbReference type="NCBI Taxonomy" id="9606"/>
    <lineage>
        <taxon>Eukaryota</taxon>
        <taxon>Metazoa</taxon>
        <taxon>Chordata</taxon>
        <taxon>Craniata</taxon>
        <taxon>Vertebrata</taxon>
        <taxon>Euteleostomi</taxon>
        <taxon>Mammalia</taxon>
        <taxon>Eutheria</taxon>
        <taxon>Euarchontoglires</taxon>
        <taxon>Primates</taxon>
        <taxon>Haplorrhini</taxon>
        <taxon>Catarrhini</taxon>
        <taxon>Hominidae</taxon>
        <taxon>Homo</taxon>
    </lineage>
</organism>
<name>Q9HBT2_HUMAN</name>
<gene>
    <name evidence="2" type="primary">HSFA</name>
    <name evidence="3" type="ORF">hCG_2040014</name>
</gene>
<sequence length="157" mass="17225">MWGRPTFEQSCPALVPWPGFLVRSFSRLRRNPQSADSGADTSGRRDSADKCCSCTVGPGASCVFCCGWGGWVGLCLSMQFLIFVNINSKSLVHWEMCNLPENLFCFWSTSGVASGPRAFATVLPPAPTSSVCLQSLIYRSPRCLLYSLCAWPFCYLA</sequence>
<reference evidence="2" key="3">
    <citation type="submission" date="2004-01" db="EMBL/GenBank/DDBJ databases">
        <title>Identification of a novel cardiac-specific gene up-regulated in heart failure.</title>
        <authorList>
            <person name="Tan F.-L."/>
            <person name="Bond M."/>
        </authorList>
    </citation>
    <scope>NUCLEOTIDE SEQUENCE</scope>
</reference>